<gene>
    <name evidence="1" type="ORF">HMI49_05370</name>
</gene>
<dbReference type="InterPro" id="IPR011990">
    <property type="entry name" value="TPR-like_helical_dom_sf"/>
</dbReference>
<reference evidence="1 2" key="1">
    <citation type="submission" date="2020-05" db="EMBL/GenBank/DDBJ databases">
        <authorList>
            <person name="Whitworth D."/>
        </authorList>
    </citation>
    <scope>NUCLEOTIDE SEQUENCE [LARGE SCALE GENOMIC DNA]</scope>
    <source>
        <strain evidence="1 2">AB043B</strain>
    </source>
</reference>
<dbReference type="OrthoDB" id="5503401at2"/>
<dbReference type="SUPFAM" id="SSF48452">
    <property type="entry name" value="TPR-like"/>
    <property type="match status" value="1"/>
</dbReference>
<proteinExistence type="predicted"/>
<protein>
    <recommendedName>
        <fullName evidence="3">Tetratricopeptide repeat protein</fullName>
    </recommendedName>
</protein>
<dbReference type="RefSeq" id="WP_120529151.1">
    <property type="nucleotide sequence ID" value="NZ_JABFJV010000017.1"/>
</dbReference>
<organism evidence="1 2">
    <name type="scientific">Corallococcus exercitus</name>
    <dbReference type="NCBI Taxonomy" id="2316736"/>
    <lineage>
        <taxon>Bacteria</taxon>
        <taxon>Pseudomonadati</taxon>
        <taxon>Myxococcota</taxon>
        <taxon>Myxococcia</taxon>
        <taxon>Myxococcales</taxon>
        <taxon>Cystobacterineae</taxon>
        <taxon>Myxococcaceae</taxon>
        <taxon>Corallococcus</taxon>
    </lineage>
</organism>
<sequence>MDAPVLELEAGQAPGVFKEAVQVLAGKPTEAQVVQALGDLQAACDADLEQACQFLKEQSLPPARIQGWVTHPKERSLSFRSEYAVVVLQCRIDVDEHVRDCQVIEDGSGQPSQHLIAQLGESRYRPWSLAGHAAATSYGFNFNLRYGGPSDDELSLEQKLGWARLRVAHFPQSGGAWANLAMQLAVHTPEDPDYPKVLAQAYALAPRFQWIATEMAWHRVQAGQYAAALMALRPVIRRSVMGEHPNPYVLETAAAAHFGLKQCPEALAEQRKAVELLPAEWPAPERERFQSKLQEYQAACATP</sequence>
<dbReference type="AlphaFoldDB" id="A0A7Y4KFA9"/>
<evidence type="ECO:0008006" key="3">
    <source>
        <dbReference type="Google" id="ProtNLM"/>
    </source>
</evidence>
<name>A0A7Y4KFA9_9BACT</name>
<dbReference type="EMBL" id="JABFJV010000017">
    <property type="protein sequence ID" value="NOK32626.1"/>
    <property type="molecule type" value="Genomic_DNA"/>
</dbReference>
<dbReference type="Proteomes" id="UP000563426">
    <property type="component" value="Unassembled WGS sequence"/>
</dbReference>
<dbReference type="Gene3D" id="1.25.40.10">
    <property type="entry name" value="Tetratricopeptide repeat domain"/>
    <property type="match status" value="1"/>
</dbReference>
<evidence type="ECO:0000313" key="1">
    <source>
        <dbReference type="EMBL" id="NOK32626.1"/>
    </source>
</evidence>
<evidence type="ECO:0000313" key="2">
    <source>
        <dbReference type="Proteomes" id="UP000563426"/>
    </source>
</evidence>
<accession>A0A7Y4KFA9</accession>
<keyword evidence="2" id="KW-1185">Reference proteome</keyword>
<comment type="caution">
    <text evidence="1">The sequence shown here is derived from an EMBL/GenBank/DDBJ whole genome shotgun (WGS) entry which is preliminary data.</text>
</comment>